<dbReference type="Proteomes" id="UP000283442">
    <property type="component" value="Unassembled WGS sequence"/>
</dbReference>
<proteinExistence type="inferred from homology"/>
<comment type="caution">
    <text evidence="3">The sequence shown here is derived from an EMBL/GenBank/DDBJ whole genome shotgun (WGS) entry which is preliminary data.</text>
</comment>
<evidence type="ECO:0000256" key="2">
    <source>
        <dbReference type="HAMAP-Rule" id="MF_00489"/>
    </source>
</evidence>
<dbReference type="PANTHER" id="PTHR35146">
    <property type="entry name" value="UPF0178 PROTEIN YAII"/>
    <property type="match status" value="1"/>
</dbReference>
<dbReference type="InterPro" id="IPR003791">
    <property type="entry name" value="UPF0178"/>
</dbReference>
<comment type="similarity">
    <text evidence="1 2">Belongs to the UPF0178 family.</text>
</comment>
<dbReference type="AlphaFoldDB" id="A0A414P0C0"/>
<dbReference type="RefSeq" id="WP_118174734.1">
    <property type="nucleotide sequence ID" value="NZ_JAQEAO010000010.1"/>
</dbReference>
<dbReference type="PANTHER" id="PTHR35146:SF1">
    <property type="entry name" value="UPF0178 PROTEIN YAII"/>
    <property type="match status" value="1"/>
</dbReference>
<evidence type="ECO:0000313" key="4">
    <source>
        <dbReference type="Proteomes" id="UP000283442"/>
    </source>
</evidence>
<evidence type="ECO:0000256" key="1">
    <source>
        <dbReference type="ARBA" id="ARBA00008522"/>
    </source>
</evidence>
<accession>A0A414P0C0</accession>
<sequence>MEIFVDADACPVVHQVESVAQKYQVSVVLLCDTNHILSSDYSKIRVVGAGADAVDFALINLCHAGDIVVTQDYGVAALALGKHAYAVHQNGWQYTDKNIDRLLMERHIMKKARRASAKFHGKGPHKRTAVDDENFMRKFERLLQMATAAQATIDSDC</sequence>
<organism evidence="3 4">
    <name type="scientific">Mitsuokella multacida</name>
    <dbReference type="NCBI Taxonomy" id="52226"/>
    <lineage>
        <taxon>Bacteria</taxon>
        <taxon>Bacillati</taxon>
        <taxon>Bacillota</taxon>
        <taxon>Negativicutes</taxon>
        <taxon>Selenomonadales</taxon>
        <taxon>Selenomonadaceae</taxon>
        <taxon>Mitsuokella</taxon>
    </lineage>
</organism>
<evidence type="ECO:0000313" key="3">
    <source>
        <dbReference type="EMBL" id="RHF53589.1"/>
    </source>
</evidence>
<dbReference type="HAMAP" id="MF_00489">
    <property type="entry name" value="UPF0178"/>
    <property type="match status" value="1"/>
</dbReference>
<dbReference type="Pfam" id="PF02639">
    <property type="entry name" value="DUF188"/>
    <property type="match status" value="1"/>
</dbReference>
<dbReference type="NCBIfam" id="NF001095">
    <property type="entry name" value="PRK00124.1"/>
    <property type="match status" value="1"/>
</dbReference>
<gene>
    <name evidence="3" type="ORF">DW674_01675</name>
</gene>
<reference evidence="3 4" key="1">
    <citation type="submission" date="2018-08" db="EMBL/GenBank/DDBJ databases">
        <title>A genome reference for cultivated species of the human gut microbiota.</title>
        <authorList>
            <person name="Zou Y."/>
            <person name="Xue W."/>
            <person name="Luo G."/>
        </authorList>
    </citation>
    <scope>NUCLEOTIDE SEQUENCE [LARGE SCALE GENOMIC DNA]</scope>
    <source>
        <strain evidence="3 4">AM25-21AC</strain>
    </source>
</reference>
<dbReference type="EMBL" id="QRHE01000001">
    <property type="protein sequence ID" value="RHF53589.1"/>
    <property type="molecule type" value="Genomic_DNA"/>
</dbReference>
<protein>
    <recommendedName>
        <fullName evidence="2">UPF0178 protein DW674_01675</fullName>
    </recommendedName>
</protein>
<dbReference type="OrthoDB" id="9798918at2"/>
<name>A0A414P0C0_9FIRM</name>